<name>A0AC34FTC2_9BILA</name>
<reference evidence="2" key="1">
    <citation type="submission" date="2022-11" db="UniProtKB">
        <authorList>
            <consortium name="WormBaseParasite"/>
        </authorList>
    </citation>
    <scope>IDENTIFICATION</scope>
</reference>
<accession>A0AC34FTC2</accession>
<proteinExistence type="predicted"/>
<protein>
    <submittedName>
        <fullName evidence="2">Uncharacterized protein</fullName>
    </submittedName>
</protein>
<evidence type="ECO:0000313" key="1">
    <source>
        <dbReference type="Proteomes" id="UP000887579"/>
    </source>
</evidence>
<dbReference type="Proteomes" id="UP000887579">
    <property type="component" value="Unplaced"/>
</dbReference>
<evidence type="ECO:0000313" key="2">
    <source>
        <dbReference type="WBParaSite" id="ES5_v2.g20594.t1"/>
    </source>
</evidence>
<dbReference type="WBParaSite" id="ES5_v2.g20594.t1">
    <property type="protein sequence ID" value="ES5_v2.g20594.t1"/>
    <property type="gene ID" value="ES5_v2.g20594"/>
</dbReference>
<organism evidence="1 2">
    <name type="scientific">Panagrolaimus sp. ES5</name>
    <dbReference type="NCBI Taxonomy" id="591445"/>
    <lineage>
        <taxon>Eukaryota</taxon>
        <taxon>Metazoa</taxon>
        <taxon>Ecdysozoa</taxon>
        <taxon>Nematoda</taxon>
        <taxon>Chromadorea</taxon>
        <taxon>Rhabditida</taxon>
        <taxon>Tylenchina</taxon>
        <taxon>Panagrolaimomorpha</taxon>
        <taxon>Panagrolaimoidea</taxon>
        <taxon>Panagrolaimidae</taxon>
        <taxon>Panagrolaimus</taxon>
    </lineage>
</organism>
<sequence>MGRKQPVRKQTTAEGRGSKENGTKRQSTVRRQSKVASQQEDDGTQIETGAPKKSSGTKRVKRKEAEKTLNESNAHGQSLKQFTLATCETGIPALVDEFIKIKLMGQANIPPKIAFDANPDKNRYKYGLDVFCMDESRVVLTWPPGCTSDYIHANWLPVRGEKKFICTQGPTDKTVDDFWRLVWQEKTKAIVMLCGIMELGKKKCEQYWMDKAGEQMKVASGITIKTIDVSETEKNLTLSKLELSVEGHDNFVVHHFLWKEWPDRGVPENFMACFRLLQRLKTYPPPTLVHCSAGIGRTGTICGLEMANQILNAGDRLVMADVVKELRQHRHGSVQTDVQYIYMHRVLIGLAENKKLVKHEEIAPFYESYENFIKGKS</sequence>